<evidence type="ECO:0000313" key="3">
    <source>
        <dbReference type="Proteomes" id="UP000472268"/>
    </source>
</evidence>
<reference evidence="2" key="3">
    <citation type="submission" date="2025-09" db="UniProtKB">
        <authorList>
            <consortium name="Ensembl"/>
        </authorList>
    </citation>
    <scope>IDENTIFICATION</scope>
</reference>
<reference evidence="2" key="2">
    <citation type="submission" date="2025-08" db="UniProtKB">
        <authorList>
            <consortium name="Ensembl"/>
        </authorList>
    </citation>
    <scope>IDENTIFICATION</scope>
</reference>
<sequence>TLMAPGRGCLVLAILLPIVCIPPGGCMHIFSSFHEEGKQLHLICNLRHLKEEAEGVTVFLCKNRSLDCSPETSLIKRPSQLVFTLNRTTSDSGTYQCCARSQKPDIHLRGRFFSVLVTETGRYTVTGLKHTEHPTFTHSQGTPGSGFLQKVWLMLVTSMLALRGVFRRALSTCNEAATPLTSRLSPRTWVEG</sequence>
<dbReference type="Ensembl" id="ENSSSUT00005016082.1">
    <property type="protein sequence ID" value="ENSSSUP00005014086.1"/>
    <property type="gene ID" value="ENSSSUG00005009051.1"/>
</dbReference>
<evidence type="ECO:0000256" key="1">
    <source>
        <dbReference type="SAM" id="SignalP"/>
    </source>
</evidence>
<dbReference type="GO" id="GO:0005886">
    <property type="term" value="C:plasma membrane"/>
    <property type="evidence" value="ECO:0007669"/>
    <property type="project" value="TreeGrafter"/>
</dbReference>
<dbReference type="Proteomes" id="UP000472268">
    <property type="component" value="Chromosome 8"/>
</dbReference>
<dbReference type="PANTHER" id="PTHR15425">
    <property type="entry name" value="CD160 ANTIGEN"/>
    <property type="match status" value="1"/>
</dbReference>
<accession>A0A673TYH1</accession>
<keyword evidence="1" id="KW-0732">Signal</keyword>
<dbReference type="OMA" id="HLQGHFF"/>
<evidence type="ECO:0000313" key="2">
    <source>
        <dbReference type="Ensembl" id="ENSSSUP00005014086.1"/>
    </source>
</evidence>
<dbReference type="SUPFAM" id="SSF48726">
    <property type="entry name" value="Immunoglobulin"/>
    <property type="match status" value="1"/>
</dbReference>
<dbReference type="PANTHER" id="PTHR15425:SF0">
    <property type="entry name" value="CD160 ANTIGEN"/>
    <property type="match status" value="1"/>
</dbReference>
<keyword evidence="3" id="KW-1185">Reference proteome</keyword>
<dbReference type="GO" id="GO:0004888">
    <property type="term" value="F:transmembrane signaling receptor activity"/>
    <property type="evidence" value="ECO:0007669"/>
    <property type="project" value="InterPro"/>
</dbReference>
<dbReference type="InterPro" id="IPR036179">
    <property type="entry name" value="Ig-like_dom_sf"/>
</dbReference>
<organism evidence="2 3">
    <name type="scientific">Suricata suricatta</name>
    <name type="common">Meerkat</name>
    <dbReference type="NCBI Taxonomy" id="37032"/>
    <lineage>
        <taxon>Eukaryota</taxon>
        <taxon>Metazoa</taxon>
        <taxon>Chordata</taxon>
        <taxon>Craniata</taxon>
        <taxon>Vertebrata</taxon>
        <taxon>Euteleostomi</taxon>
        <taxon>Mammalia</taxon>
        <taxon>Eutheria</taxon>
        <taxon>Laurasiatheria</taxon>
        <taxon>Carnivora</taxon>
        <taxon>Feliformia</taxon>
        <taxon>Herpestidae</taxon>
        <taxon>Suricata</taxon>
    </lineage>
</organism>
<dbReference type="AlphaFoldDB" id="A0A673TYH1"/>
<dbReference type="InterPro" id="IPR042385">
    <property type="entry name" value="CD160"/>
</dbReference>
<feature type="signal peptide" evidence="1">
    <location>
        <begin position="1"/>
        <end position="26"/>
    </location>
</feature>
<feature type="chain" id="PRO_5025567783" evidence="1">
    <location>
        <begin position="27"/>
        <end position="192"/>
    </location>
</feature>
<reference evidence="2 3" key="1">
    <citation type="submission" date="2019-05" db="EMBL/GenBank/DDBJ databases">
        <title>A Chromosome-scale Meerkat (S. suricatta) Genome Assembly.</title>
        <authorList>
            <person name="Dudchenko O."/>
            <person name="Lieberman Aiden E."/>
            <person name="Tung J."/>
            <person name="Barreiro L.B."/>
            <person name="Clutton-Brock T.H."/>
        </authorList>
    </citation>
    <scope>NUCLEOTIDE SEQUENCE [LARGE SCALE GENOMIC DNA]</scope>
</reference>
<protein>
    <submittedName>
        <fullName evidence="2">CD160 molecule</fullName>
    </submittedName>
</protein>
<gene>
    <name evidence="2" type="primary">CD160</name>
</gene>
<name>A0A673TYH1_SURSU</name>
<dbReference type="GO" id="GO:0002819">
    <property type="term" value="P:regulation of adaptive immune response"/>
    <property type="evidence" value="ECO:0007669"/>
    <property type="project" value="InterPro"/>
</dbReference>
<proteinExistence type="predicted"/>